<feature type="transmembrane region" description="Helical" evidence="1">
    <location>
        <begin position="322"/>
        <end position="343"/>
    </location>
</feature>
<evidence type="ECO:0000313" key="2">
    <source>
        <dbReference type="EMBL" id="MFD0766893.1"/>
    </source>
</evidence>
<keyword evidence="1" id="KW-0472">Membrane</keyword>
<gene>
    <name evidence="2" type="ORF">ACFQZI_18695</name>
</gene>
<keyword evidence="1" id="KW-0812">Transmembrane</keyword>
<comment type="caution">
    <text evidence="2">The sequence shown here is derived from an EMBL/GenBank/DDBJ whole genome shotgun (WGS) entry which is preliminary data.</text>
</comment>
<feature type="transmembrane region" description="Helical" evidence="1">
    <location>
        <begin position="93"/>
        <end position="113"/>
    </location>
</feature>
<feature type="transmembrane region" description="Helical" evidence="1">
    <location>
        <begin position="355"/>
        <end position="388"/>
    </location>
</feature>
<keyword evidence="3" id="KW-1185">Reference proteome</keyword>
<feature type="transmembrane region" description="Helical" evidence="1">
    <location>
        <begin position="41"/>
        <end position="59"/>
    </location>
</feature>
<reference evidence="3" key="1">
    <citation type="journal article" date="2019" name="Int. J. Syst. Evol. Microbiol.">
        <title>The Global Catalogue of Microorganisms (GCM) 10K type strain sequencing project: providing services to taxonomists for standard genome sequencing and annotation.</title>
        <authorList>
            <consortium name="The Broad Institute Genomics Platform"/>
            <consortium name="The Broad Institute Genome Sequencing Center for Infectious Disease"/>
            <person name="Wu L."/>
            <person name="Ma J."/>
        </authorList>
    </citation>
    <scope>NUCLEOTIDE SEQUENCE [LARGE SCALE GENOMIC DNA]</scope>
    <source>
        <strain evidence="3">CCUG 60742</strain>
    </source>
</reference>
<feature type="transmembrane region" description="Helical" evidence="1">
    <location>
        <begin position="241"/>
        <end position="259"/>
    </location>
</feature>
<feature type="transmembrane region" description="Helical" evidence="1">
    <location>
        <begin position="169"/>
        <end position="186"/>
    </location>
</feature>
<dbReference type="Proteomes" id="UP001597073">
    <property type="component" value="Unassembled WGS sequence"/>
</dbReference>
<evidence type="ECO:0000256" key="1">
    <source>
        <dbReference type="SAM" id="Phobius"/>
    </source>
</evidence>
<organism evidence="2 3">
    <name type="scientific">Mucilaginibacter lutimaris</name>
    <dbReference type="NCBI Taxonomy" id="931629"/>
    <lineage>
        <taxon>Bacteria</taxon>
        <taxon>Pseudomonadati</taxon>
        <taxon>Bacteroidota</taxon>
        <taxon>Sphingobacteriia</taxon>
        <taxon>Sphingobacteriales</taxon>
        <taxon>Sphingobacteriaceae</taxon>
        <taxon>Mucilaginibacter</taxon>
    </lineage>
</organism>
<accession>A0ABW2ZKV0</accession>
<keyword evidence="1" id="KW-1133">Transmembrane helix</keyword>
<evidence type="ECO:0000313" key="3">
    <source>
        <dbReference type="Proteomes" id="UP001597073"/>
    </source>
</evidence>
<protein>
    <submittedName>
        <fullName evidence="2">VpsF family polysaccharide biosynthesis protein</fullName>
    </submittedName>
</protein>
<name>A0ABW2ZKV0_9SPHI</name>
<dbReference type="EMBL" id="JBHTIA010000013">
    <property type="protein sequence ID" value="MFD0766893.1"/>
    <property type="molecule type" value="Genomic_DNA"/>
</dbReference>
<sequence length="411" mass="45702">MKPVLLFLVLILAFICGDNVLELLGYHHRDFSSSPVFRLHPLSYLAFAIVVVYLINGKIGMAELVGKMKTEAIFLLGAILILCYLQITGNLNAIAFFIDALILPVLLSMLLKITSVSVLYKFRNWVYLLFFANAGIAVIEKLRGAFLIARESAWLFDYFRSSAIFGHPLNNALIMSVLTITLFLAAQNTWLKLSVLFAGMVSIFCFGARGALIGVFIGIMLHMFLGATGGSKTDKKEAVNGLVYLMAFAGIILIVINFTSFGDRITALSHVDGSAEARVDSFNIISQINFSDLIWKGTSTQEMERIQNASGVEIIENFYLIWLLRFGLIVTALLIWGLARFLLDVTKTSPADIKFPILLAFIFVSSTNNSLSTSTLVISNMILAYYILLSFKVVREDEFTIKPINYESLPY</sequence>
<dbReference type="NCBIfam" id="NF038256">
    <property type="entry name" value="exopoly_VpsF"/>
    <property type="match status" value="1"/>
</dbReference>
<feature type="transmembrane region" description="Helical" evidence="1">
    <location>
        <begin position="125"/>
        <end position="149"/>
    </location>
</feature>
<dbReference type="RefSeq" id="WP_377145219.1">
    <property type="nucleotide sequence ID" value="NZ_JBHTIA010000013.1"/>
</dbReference>
<proteinExistence type="predicted"/>
<feature type="transmembrane region" description="Helical" evidence="1">
    <location>
        <begin position="71"/>
        <end position="87"/>
    </location>
</feature>
<feature type="transmembrane region" description="Helical" evidence="1">
    <location>
        <begin position="193"/>
        <end position="221"/>
    </location>
</feature>
<dbReference type="InterPro" id="IPR048041">
    <property type="entry name" value="VpsF-like"/>
</dbReference>